<evidence type="ECO:0000256" key="10">
    <source>
        <dbReference type="ARBA" id="ARBA00022840"/>
    </source>
</evidence>
<dbReference type="PIRSF" id="PIRSF004491">
    <property type="entry name" value="FAD_Synth"/>
    <property type="match status" value="1"/>
</dbReference>
<evidence type="ECO:0000313" key="17">
    <source>
        <dbReference type="Proteomes" id="UP001320544"/>
    </source>
</evidence>
<accession>A0ABN6MEX5</accession>
<sequence length="307" mass="33656">MAEILKCDETFDHTYFSGSSCAFGVFDGVHCGHRYLLSCAQQTACESGGASIALTFDIDPDEVFHPERLKKLMTNEERIKALSESGVDAVVVLPFTKRFSASTPEEFLLNTFNGHAPSYLHVGFDFRFGARAKGTVRELSNWAEAAGTEVCAHDLASADGAPITATRIRLLLGENDIAEANKLLGHPYYVVGTVEQGRGEGKEFGFRTANLKVPSQLQALGAGVYGAYAYVNGRRYKAAVSVGVSPVFEDRTDATCEAHLLDFEGDLYGKPIKVEFHHFLRPMIKFETLDELIATVNGNIAWVRENM</sequence>
<dbReference type="CDD" id="cd02064">
    <property type="entry name" value="FAD_synthetase_N"/>
    <property type="match status" value="1"/>
</dbReference>
<comment type="pathway">
    <text evidence="2 14">Cofactor biosynthesis; FMN biosynthesis; FMN from riboflavin (ATP route): step 1/1.</text>
</comment>
<dbReference type="SUPFAM" id="SSF82114">
    <property type="entry name" value="Riboflavin kinase-like"/>
    <property type="match status" value="1"/>
</dbReference>
<keyword evidence="7 14" id="KW-0547">Nucleotide-binding</keyword>
<keyword evidence="6 14" id="KW-0548">Nucleotidyltransferase</keyword>
<comment type="catalytic activity">
    <reaction evidence="12 14">
        <text>riboflavin + ATP = FMN + ADP + H(+)</text>
        <dbReference type="Rhea" id="RHEA:14357"/>
        <dbReference type="ChEBI" id="CHEBI:15378"/>
        <dbReference type="ChEBI" id="CHEBI:30616"/>
        <dbReference type="ChEBI" id="CHEBI:57986"/>
        <dbReference type="ChEBI" id="CHEBI:58210"/>
        <dbReference type="ChEBI" id="CHEBI:456216"/>
        <dbReference type="EC" id="2.7.1.26"/>
    </reaction>
</comment>
<keyword evidence="3 14" id="KW-0285">Flavoprotein</keyword>
<evidence type="ECO:0000256" key="4">
    <source>
        <dbReference type="ARBA" id="ARBA00022643"/>
    </source>
</evidence>
<dbReference type="NCBIfam" id="TIGR00083">
    <property type="entry name" value="ribF"/>
    <property type="match status" value="1"/>
</dbReference>
<dbReference type="InterPro" id="IPR002606">
    <property type="entry name" value="Riboflavin_kinase_bac"/>
</dbReference>
<dbReference type="RefSeq" id="WP_102377965.1">
    <property type="nucleotide sequence ID" value="NZ_AP025564.1"/>
</dbReference>
<evidence type="ECO:0000256" key="1">
    <source>
        <dbReference type="ARBA" id="ARBA00004726"/>
    </source>
</evidence>
<evidence type="ECO:0000256" key="5">
    <source>
        <dbReference type="ARBA" id="ARBA00022679"/>
    </source>
</evidence>
<dbReference type="InterPro" id="IPR015865">
    <property type="entry name" value="Riboflavin_kinase_bac/euk"/>
</dbReference>
<comment type="similarity">
    <text evidence="14">Belongs to the ribF family.</text>
</comment>
<dbReference type="Gene3D" id="2.40.30.30">
    <property type="entry name" value="Riboflavin kinase-like"/>
    <property type="match status" value="1"/>
</dbReference>
<dbReference type="Proteomes" id="UP001320544">
    <property type="component" value="Chromosome"/>
</dbReference>
<dbReference type="Pfam" id="PF01687">
    <property type="entry name" value="Flavokinase"/>
    <property type="match status" value="1"/>
</dbReference>
<proteinExistence type="inferred from homology"/>
<evidence type="ECO:0000256" key="6">
    <source>
        <dbReference type="ARBA" id="ARBA00022695"/>
    </source>
</evidence>
<evidence type="ECO:0000256" key="12">
    <source>
        <dbReference type="ARBA" id="ARBA00047880"/>
    </source>
</evidence>
<dbReference type="PANTHER" id="PTHR22749">
    <property type="entry name" value="RIBOFLAVIN KINASE/FMN ADENYLYLTRANSFERASE"/>
    <property type="match status" value="1"/>
</dbReference>
<keyword evidence="9 14" id="KW-0274">FAD</keyword>
<comment type="catalytic activity">
    <reaction evidence="13 14">
        <text>FMN + ATP + H(+) = FAD + diphosphate</text>
        <dbReference type="Rhea" id="RHEA:17237"/>
        <dbReference type="ChEBI" id="CHEBI:15378"/>
        <dbReference type="ChEBI" id="CHEBI:30616"/>
        <dbReference type="ChEBI" id="CHEBI:33019"/>
        <dbReference type="ChEBI" id="CHEBI:57692"/>
        <dbReference type="ChEBI" id="CHEBI:58210"/>
        <dbReference type="EC" id="2.7.7.2"/>
    </reaction>
</comment>
<evidence type="ECO:0000256" key="3">
    <source>
        <dbReference type="ARBA" id="ARBA00022630"/>
    </source>
</evidence>
<dbReference type="EMBL" id="AP025564">
    <property type="protein sequence ID" value="BDE96532.1"/>
    <property type="molecule type" value="Genomic_DNA"/>
</dbReference>
<dbReference type="Gene3D" id="3.40.50.620">
    <property type="entry name" value="HUPs"/>
    <property type="match status" value="1"/>
</dbReference>
<keyword evidence="10 14" id="KW-0067">ATP-binding</keyword>
<dbReference type="EC" id="2.7.7.2" evidence="14"/>
<evidence type="ECO:0000256" key="9">
    <source>
        <dbReference type="ARBA" id="ARBA00022827"/>
    </source>
</evidence>
<dbReference type="InterPro" id="IPR023468">
    <property type="entry name" value="Riboflavin_kinase"/>
</dbReference>
<dbReference type="InterPro" id="IPR015864">
    <property type="entry name" value="FAD_synthase"/>
</dbReference>
<keyword evidence="5 14" id="KW-0808">Transferase</keyword>
<keyword evidence="8 14" id="KW-0418">Kinase</keyword>
<dbReference type="EC" id="2.7.1.26" evidence="14"/>
<dbReference type="SMART" id="SM00904">
    <property type="entry name" value="Flavokinase"/>
    <property type="match status" value="1"/>
</dbReference>
<name>A0ABN6MEX5_9ACTN</name>
<keyword evidence="11" id="KW-0511">Multifunctional enzyme</keyword>
<feature type="domain" description="Riboflavin kinase" evidence="15">
    <location>
        <begin position="183"/>
        <end position="304"/>
    </location>
</feature>
<reference evidence="16 17" key="1">
    <citation type="submission" date="2022-01" db="EMBL/GenBank/DDBJ databases">
        <title>Novel bile acid biosynthetic pathways are enriched in the microbiome of centenarians.</title>
        <authorList>
            <person name="Sato Y."/>
            <person name="Atarashi K."/>
            <person name="Plichta R.D."/>
            <person name="Arai Y."/>
            <person name="Sasajima S."/>
            <person name="Kearney M.S."/>
            <person name="Suda W."/>
            <person name="Takeshita K."/>
            <person name="Sasaki T."/>
            <person name="Okamoto S."/>
            <person name="Skelly N.A."/>
            <person name="Okamura Y."/>
            <person name="Vlamakis H."/>
            <person name="Li Y."/>
            <person name="Tanoue T."/>
            <person name="Takei H."/>
            <person name="Nittono H."/>
            <person name="Narushima S."/>
            <person name="Irie J."/>
            <person name="Itoh H."/>
            <person name="Moriya K."/>
            <person name="Sugiura Y."/>
            <person name="Suematsu M."/>
            <person name="Moritoki N."/>
            <person name="Shibata S."/>
            <person name="Littman R.D."/>
            <person name="Fischbach A.M."/>
            <person name="Uwamino Y."/>
            <person name="Inoue T."/>
            <person name="Honda A."/>
            <person name="Hattori M."/>
            <person name="Murai T."/>
            <person name="Xavier J.R."/>
            <person name="Hirose N."/>
            <person name="Honda K."/>
        </authorList>
    </citation>
    <scope>NUCLEOTIDE SEQUENCE [LARGE SCALE GENOMIC DNA]</scope>
    <source>
        <strain evidence="16 17">CE91-St30</strain>
    </source>
</reference>
<evidence type="ECO:0000256" key="8">
    <source>
        <dbReference type="ARBA" id="ARBA00022777"/>
    </source>
</evidence>
<evidence type="ECO:0000256" key="7">
    <source>
        <dbReference type="ARBA" id="ARBA00022741"/>
    </source>
</evidence>
<keyword evidence="17" id="KW-1185">Reference proteome</keyword>
<gene>
    <name evidence="16" type="ORF">CE91St30_18650</name>
</gene>
<dbReference type="Pfam" id="PF06574">
    <property type="entry name" value="FAD_syn"/>
    <property type="match status" value="1"/>
</dbReference>
<keyword evidence="4 14" id="KW-0288">FMN</keyword>
<evidence type="ECO:0000256" key="2">
    <source>
        <dbReference type="ARBA" id="ARBA00005201"/>
    </source>
</evidence>
<comment type="pathway">
    <text evidence="1 14">Cofactor biosynthesis; FAD biosynthesis; FAD from FMN: step 1/1.</text>
</comment>
<dbReference type="SUPFAM" id="SSF52374">
    <property type="entry name" value="Nucleotidylyl transferase"/>
    <property type="match status" value="1"/>
</dbReference>
<evidence type="ECO:0000259" key="15">
    <source>
        <dbReference type="SMART" id="SM00904"/>
    </source>
</evidence>
<protein>
    <recommendedName>
        <fullName evidence="14">Riboflavin biosynthesis protein</fullName>
    </recommendedName>
    <domain>
        <recommendedName>
            <fullName evidence="14">Riboflavin kinase</fullName>
            <ecNumber evidence="14">2.7.1.26</ecNumber>
        </recommendedName>
        <alternativeName>
            <fullName evidence="14">Flavokinase</fullName>
        </alternativeName>
    </domain>
    <domain>
        <recommendedName>
            <fullName evidence="14">FMN adenylyltransferase</fullName>
            <ecNumber evidence="14">2.7.7.2</ecNumber>
        </recommendedName>
        <alternativeName>
            <fullName evidence="14">FAD pyrophosphorylase</fullName>
        </alternativeName>
        <alternativeName>
            <fullName evidence="14">FAD synthase</fullName>
        </alternativeName>
    </domain>
</protein>
<dbReference type="PANTHER" id="PTHR22749:SF6">
    <property type="entry name" value="RIBOFLAVIN KINASE"/>
    <property type="match status" value="1"/>
</dbReference>
<dbReference type="InterPro" id="IPR023465">
    <property type="entry name" value="Riboflavin_kinase_dom_sf"/>
</dbReference>
<evidence type="ECO:0000256" key="13">
    <source>
        <dbReference type="ARBA" id="ARBA00049494"/>
    </source>
</evidence>
<organism evidence="16 17">
    <name type="scientific">Raoultibacter timonensis</name>
    <dbReference type="NCBI Taxonomy" id="1907662"/>
    <lineage>
        <taxon>Bacteria</taxon>
        <taxon>Bacillati</taxon>
        <taxon>Actinomycetota</taxon>
        <taxon>Coriobacteriia</taxon>
        <taxon>Eggerthellales</taxon>
        <taxon>Eggerthellaceae</taxon>
        <taxon>Raoultibacter</taxon>
    </lineage>
</organism>
<evidence type="ECO:0000256" key="11">
    <source>
        <dbReference type="ARBA" id="ARBA00023268"/>
    </source>
</evidence>
<dbReference type="InterPro" id="IPR014729">
    <property type="entry name" value="Rossmann-like_a/b/a_fold"/>
</dbReference>
<evidence type="ECO:0000313" key="16">
    <source>
        <dbReference type="EMBL" id="BDE96532.1"/>
    </source>
</evidence>
<evidence type="ECO:0000256" key="14">
    <source>
        <dbReference type="PIRNR" id="PIRNR004491"/>
    </source>
</evidence>